<dbReference type="PANTHER" id="PTHR30365">
    <property type="entry name" value="CYTOCHROME D UBIQUINOL OXIDASE"/>
    <property type="match status" value="1"/>
</dbReference>
<dbReference type="GO" id="GO:0009055">
    <property type="term" value="F:electron transfer activity"/>
    <property type="evidence" value="ECO:0007669"/>
    <property type="project" value="InterPro"/>
</dbReference>
<evidence type="ECO:0000256" key="9">
    <source>
        <dbReference type="ARBA" id="ARBA00023004"/>
    </source>
</evidence>
<dbReference type="GO" id="GO:0020037">
    <property type="term" value="F:heme binding"/>
    <property type="evidence" value="ECO:0007669"/>
    <property type="project" value="TreeGrafter"/>
</dbReference>
<keyword evidence="5 11" id="KW-0812">Transmembrane</keyword>
<evidence type="ECO:0000256" key="7">
    <source>
        <dbReference type="ARBA" id="ARBA00022982"/>
    </source>
</evidence>
<dbReference type="PANTHER" id="PTHR30365:SF15">
    <property type="entry name" value="CYTOCHROME BD UBIQUINOL OXIDASE SUBUNIT 1"/>
    <property type="match status" value="1"/>
</dbReference>
<dbReference type="GO" id="GO:0070069">
    <property type="term" value="C:cytochrome complex"/>
    <property type="evidence" value="ECO:0007669"/>
    <property type="project" value="InterPro"/>
</dbReference>
<dbReference type="GO" id="GO:0016682">
    <property type="term" value="F:oxidoreductase activity, acting on diphenols and related substances as donors, oxygen as acceptor"/>
    <property type="evidence" value="ECO:0007669"/>
    <property type="project" value="TreeGrafter"/>
</dbReference>
<keyword evidence="8 11" id="KW-1133">Transmembrane helix</keyword>
<feature type="transmembrane region" description="Helical" evidence="11">
    <location>
        <begin position="344"/>
        <end position="363"/>
    </location>
</feature>
<feature type="transmembrane region" description="Helical" evidence="11">
    <location>
        <begin position="98"/>
        <end position="122"/>
    </location>
</feature>
<gene>
    <name evidence="12" type="ORF">UFOPK3522_00182</name>
</gene>
<feature type="transmembrane region" description="Helical" evidence="11">
    <location>
        <begin position="225"/>
        <end position="244"/>
    </location>
</feature>
<feature type="transmembrane region" description="Helical" evidence="11">
    <location>
        <begin position="54"/>
        <end position="78"/>
    </location>
</feature>
<keyword evidence="7" id="KW-0249">Electron transport</keyword>
<evidence type="ECO:0000256" key="2">
    <source>
        <dbReference type="ARBA" id="ARBA00022448"/>
    </source>
</evidence>
<feature type="transmembrane region" description="Helical" evidence="11">
    <location>
        <begin position="23"/>
        <end position="42"/>
    </location>
</feature>
<keyword evidence="6" id="KW-0479">Metal-binding</keyword>
<evidence type="ECO:0000256" key="11">
    <source>
        <dbReference type="SAM" id="Phobius"/>
    </source>
</evidence>
<dbReference type="GO" id="GO:0005886">
    <property type="term" value="C:plasma membrane"/>
    <property type="evidence" value="ECO:0007669"/>
    <property type="project" value="UniProtKB-SubCell"/>
</dbReference>
<proteinExistence type="predicted"/>
<evidence type="ECO:0000313" key="12">
    <source>
        <dbReference type="EMBL" id="CAB4335878.1"/>
    </source>
</evidence>
<sequence>MHSLPLAADALSLARWQFATTTLYHFIFVPLTLGLAPVIAYMQTKWYRTRDESWLRLTKFFGTLLLINFAIGAATGLLQEFQFGMNWSSYSQFVGDVFGSTLALEGLIAFMLESTFIGIWVFGWGRLSERMHLASIWLVVAGTWLSTTFILMANSWMQNPVGYSVDAATGQARMVDLWAVLTNPIAIWAVAHTLLASLMVASFLLLGVACWHILKGRNVELFRPVVKLSLYMAIPITTLTLLVGSEFGVALTGPQPMKIAAAEALWNSEQPASFSLFQIGGFSVDDQEPSYSLDIPYLLSFLATNTFTGKVEGMNQVQASSQAKFGPGNYIPDVKLAYWSMRGMAYLGSLSMMIALLGGFLYFRGTLEKSRWFLKIAVGAIALPFITALIGWVFTETARQPWVAYGVLKTADGLSQSVGPGEIIASLTAFMLLYIAIGITAFVLLRRYAILDPPQVDGDDDSESDPAPVY</sequence>
<dbReference type="InterPro" id="IPR002585">
    <property type="entry name" value="Cyt-d_ubiquinol_oxidase_su_1"/>
</dbReference>
<evidence type="ECO:0000256" key="10">
    <source>
        <dbReference type="ARBA" id="ARBA00023136"/>
    </source>
</evidence>
<organism evidence="12">
    <name type="scientific">freshwater metagenome</name>
    <dbReference type="NCBI Taxonomy" id="449393"/>
    <lineage>
        <taxon>unclassified sequences</taxon>
        <taxon>metagenomes</taxon>
        <taxon>ecological metagenomes</taxon>
    </lineage>
</organism>
<dbReference type="PIRSF" id="PIRSF006446">
    <property type="entry name" value="Cyt_quinol_oxidase_1"/>
    <property type="match status" value="1"/>
</dbReference>
<protein>
    <submittedName>
        <fullName evidence="12">Unannotated protein</fullName>
    </submittedName>
</protein>
<evidence type="ECO:0000256" key="6">
    <source>
        <dbReference type="ARBA" id="ARBA00022723"/>
    </source>
</evidence>
<name>A0A6J5Z3H6_9ZZZZ</name>
<dbReference type="AlphaFoldDB" id="A0A6J5Z3H6"/>
<keyword evidence="2" id="KW-0813">Transport</keyword>
<keyword evidence="9" id="KW-0408">Iron</keyword>
<feature type="transmembrane region" description="Helical" evidence="11">
    <location>
        <begin position="372"/>
        <end position="394"/>
    </location>
</feature>
<dbReference type="GO" id="GO:0019646">
    <property type="term" value="P:aerobic electron transport chain"/>
    <property type="evidence" value="ECO:0007669"/>
    <property type="project" value="InterPro"/>
</dbReference>
<feature type="transmembrane region" description="Helical" evidence="11">
    <location>
        <begin position="423"/>
        <end position="445"/>
    </location>
</feature>
<evidence type="ECO:0000256" key="4">
    <source>
        <dbReference type="ARBA" id="ARBA00022617"/>
    </source>
</evidence>
<keyword evidence="3" id="KW-1003">Cell membrane</keyword>
<dbReference type="GO" id="GO:0046872">
    <property type="term" value="F:metal ion binding"/>
    <property type="evidence" value="ECO:0007669"/>
    <property type="project" value="UniProtKB-KW"/>
</dbReference>
<feature type="transmembrane region" description="Helical" evidence="11">
    <location>
        <begin position="185"/>
        <end position="213"/>
    </location>
</feature>
<comment type="subcellular location">
    <subcellularLocation>
        <location evidence="1">Cell membrane</location>
        <topology evidence="1">Multi-pass membrane protein</topology>
    </subcellularLocation>
</comment>
<dbReference type="EMBL" id="CAESAO010000008">
    <property type="protein sequence ID" value="CAB4335878.1"/>
    <property type="molecule type" value="Genomic_DNA"/>
</dbReference>
<dbReference type="Pfam" id="PF01654">
    <property type="entry name" value="Cyt_bd_oxida_I"/>
    <property type="match status" value="1"/>
</dbReference>
<keyword evidence="4" id="KW-0349">Heme</keyword>
<accession>A0A6J5Z3H6</accession>
<feature type="transmembrane region" description="Helical" evidence="11">
    <location>
        <begin position="134"/>
        <end position="153"/>
    </location>
</feature>
<evidence type="ECO:0000256" key="8">
    <source>
        <dbReference type="ARBA" id="ARBA00022989"/>
    </source>
</evidence>
<evidence type="ECO:0000256" key="1">
    <source>
        <dbReference type="ARBA" id="ARBA00004651"/>
    </source>
</evidence>
<evidence type="ECO:0000256" key="3">
    <source>
        <dbReference type="ARBA" id="ARBA00022475"/>
    </source>
</evidence>
<evidence type="ECO:0000256" key="5">
    <source>
        <dbReference type="ARBA" id="ARBA00022692"/>
    </source>
</evidence>
<keyword evidence="10 11" id="KW-0472">Membrane</keyword>
<reference evidence="12" key="1">
    <citation type="submission" date="2020-05" db="EMBL/GenBank/DDBJ databases">
        <authorList>
            <person name="Chiriac C."/>
            <person name="Salcher M."/>
            <person name="Ghai R."/>
            <person name="Kavagutti S V."/>
        </authorList>
    </citation>
    <scope>NUCLEOTIDE SEQUENCE</scope>
</reference>